<feature type="transmembrane region" description="Helical" evidence="1">
    <location>
        <begin position="124"/>
        <end position="144"/>
    </location>
</feature>
<evidence type="ECO:0008006" key="4">
    <source>
        <dbReference type="Google" id="ProtNLM"/>
    </source>
</evidence>
<dbReference type="OrthoDB" id="9779233at2"/>
<protein>
    <recommendedName>
        <fullName evidence="4">Steroid 5-alpha reductase C-terminal domain-containing protein</fullName>
    </recommendedName>
</protein>
<evidence type="ECO:0000256" key="1">
    <source>
        <dbReference type="SAM" id="Phobius"/>
    </source>
</evidence>
<dbReference type="PANTHER" id="PTHR32251">
    <property type="entry name" value="3-OXO-5-ALPHA-STEROID 4-DEHYDROGENASE"/>
    <property type="match status" value="1"/>
</dbReference>
<proteinExistence type="predicted"/>
<dbReference type="RefSeq" id="WP_091980138.1">
    <property type="nucleotide sequence ID" value="NZ_FOLO01000004.1"/>
</dbReference>
<dbReference type="InterPro" id="IPR010721">
    <property type="entry name" value="UstE-like"/>
</dbReference>
<keyword evidence="1" id="KW-0812">Transmembrane</keyword>
<dbReference type="Gene3D" id="1.20.120.1630">
    <property type="match status" value="1"/>
</dbReference>
<sequence>MEKVKSNTGGVNREYGRSVPQKWAFVLLHLGIVVFCAWLTFFDGWSVIGNLFGFNWAFADQDRANVLFACVVLYWIRHTITVFYLLARRVDWGEVFGLISFMALFEIGLLLVGGGAFRDYTIDLGWLDIVALSLLAFGSYLNSYSEIQRKWWKRDSSNKGQCYTEGLFHYSMHINYFGDFVLFTGWCLFTYNFWTLLLPLSMAYSFIYFHIPALDLHLAERYGEKFKDYSIATKRFIPFVY</sequence>
<evidence type="ECO:0000313" key="3">
    <source>
        <dbReference type="Proteomes" id="UP000198862"/>
    </source>
</evidence>
<name>A0A1I1G181_9GAMM</name>
<gene>
    <name evidence="2" type="ORF">SAMN02745724_00771</name>
</gene>
<dbReference type="AlphaFoldDB" id="A0A1I1G181"/>
<feature type="transmembrane region" description="Helical" evidence="1">
    <location>
        <begin position="176"/>
        <end position="194"/>
    </location>
</feature>
<evidence type="ECO:0000313" key="2">
    <source>
        <dbReference type="EMBL" id="SFC05271.1"/>
    </source>
</evidence>
<dbReference type="STRING" id="1123010.SAMN02745724_00771"/>
<dbReference type="Proteomes" id="UP000198862">
    <property type="component" value="Unassembled WGS sequence"/>
</dbReference>
<dbReference type="Pfam" id="PF06966">
    <property type="entry name" value="DUF1295"/>
    <property type="match status" value="1"/>
</dbReference>
<keyword evidence="1" id="KW-1133">Transmembrane helix</keyword>
<accession>A0A1I1G181</accession>
<keyword evidence="3" id="KW-1185">Reference proteome</keyword>
<dbReference type="PANTHER" id="PTHR32251:SF17">
    <property type="entry name" value="STEROID 5-ALPHA REDUCTASE C-TERMINAL DOMAIN-CONTAINING PROTEIN"/>
    <property type="match status" value="1"/>
</dbReference>
<feature type="transmembrane region" description="Helical" evidence="1">
    <location>
        <begin position="98"/>
        <end position="118"/>
    </location>
</feature>
<dbReference type="EMBL" id="FOLO01000004">
    <property type="protein sequence ID" value="SFC05271.1"/>
    <property type="molecule type" value="Genomic_DNA"/>
</dbReference>
<feature type="transmembrane region" description="Helical" evidence="1">
    <location>
        <begin position="23"/>
        <end position="46"/>
    </location>
</feature>
<keyword evidence="1" id="KW-0472">Membrane</keyword>
<reference evidence="2 3" key="1">
    <citation type="submission" date="2016-10" db="EMBL/GenBank/DDBJ databases">
        <authorList>
            <person name="de Groot N.N."/>
        </authorList>
    </citation>
    <scope>NUCLEOTIDE SEQUENCE [LARGE SCALE GENOMIC DNA]</scope>
    <source>
        <strain evidence="2 3">DSM 6059</strain>
    </source>
</reference>
<dbReference type="GO" id="GO:0016020">
    <property type="term" value="C:membrane"/>
    <property type="evidence" value="ECO:0007669"/>
    <property type="project" value="TreeGrafter"/>
</dbReference>
<feature type="transmembrane region" description="Helical" evidence="1">
    <location>
        <begin position="66"/>
        <end position="86"/>
    </location>
</feature>
<organism evidence="2 3">
    <name type="scientific">Pseudoalteromonas denitrificans DSM 6059</name>
    <dbReference type="NCBI Taxonomy" id="1123010"/>
    <lineage>
        <taxon>Bacteria</taxon>
        <taxon>Pseudomonadati</taxon>
        <taxon>Pseudomonadota</taxon>
        <taxon>Gammaproteobacteria</taxon>
        <taxon>Alteromonadales</taxon>
        <taxon>Pseudoalteromonadaceae</taxon>
        <taxon>Pseudoalteromonas</taxon>
    </lineage>
</organism>